<protein>
    <submittedName>
        <fullName evidence="2">Uncharacterized protein</fullName>
    </submittedName>
</protein>
<accession>A0A5F0D4G8</accession>
<dbReference type="Proteomes" id="UP000297654">
    <property type="component" value="Unassembled WGS sequence"/>
</dbReference>
<dbReference type="EMBL" id="SOFF01000031">
    <property type="protein sequence ID" value="TFB88778.1"/>
    <property type="molecule type" value="Genomic_DNA"/>
</dbReference>
<feature type="region of interest" description="Disordered" evidence="1">
    <location>
        <begin position="15"/>
        <end position="70"/>
    </location>
</feature>
<comment type="caution">
    <text evidence="2">The sequence shown here is derived from an EMBL/GenBank/DDBJ whole genome shotgun (WGS) entry which is preliminary data.</text>
</comment>
<evidence type="ECO:0000256" key="1">
    <source>
        <dbReference type="SAM" id="MobiDB-lite"/>
    </source>
</evidence>
<sequence>MPGGRWWNVVWPHRAYDRDPRVPPAPRWPQHRRSTQRSHRQTPPPEGHRPERPPQPGNPPARDRLRRAGR</sequence>
<reference evidence="2 3" key="1">
    <citation type="submission" date="2019-03" db="EMBL/GenBank/DDBJ databases">
        <title>Genomics of glacier-inhabiting Cryobacterium strains.</title>
        <authorList>
            <person name="Liu Q."/>
            <person name="Xin Y.-H."/>
        </authorList>
    </citation>
    <scope>NUCLEOTIDE SEQUENCE [LARGE SCALE GENOMIC DNA]</scope>
    <source>
        <strain evidence="2 3">Hh15</strain>
    </source>
</reference>
<name>A0A5F0D4G8_9MICO</name>
<proteinExistence type="predicted"/>
<feature type="compositionally biased region" description="Basic residues" evidence="1">
    <location>
        <begin position="29"/>
        <end position="40"/>
    </location>
</feature>
<keyword evidence="3" id="KW-1185">Reference proteome</keyword>
<gene>
    <name evidence="2" type="ORF">E3O10_13055</name>
</gene>
<evidence type="ECO:0000313" key="2">
    <source>
        <dbReference type="EMBL" id="TFB88778.1"/>
    </source>
</evidence>
<organism evidence="2 3">
    <name type="scientific">Cryobacterium luteum</name>
    <dbReference type="NCBI Taxonomy" id="1424661"/>
    <lineage>
        <taxon>Bacteria</taxon>
        <taxon>Bacillati</taxon>
        <taxon>Actinomycetota</taxon>
        <taxon>Actinomycetes</taxon>
        <taxon>Micrococcales</taxon>
        <taxon>Microbacteriaceae</taxon>
        <taxon>Cryobacterium</taxon>
    </lineage>
</organism>
<evidence type="ECO:0000313" key="3">
    <source>
        <dbReference type="Proteomes" id="UP000297654"/>
    </source>
</evidence>
<dbReference type="AlphaFoldDB" id="A0A5F0D4G8"/>